<reference evidence="5 6" key="1">
    <citation type="submission" date="2021-09" db="EMBL/GenBank/DDBJ databases">
        <title>Genomic insights and catalytic innovation underlie evolution of tropane alkaloids biosynthesis.</title>
        <authorList>
            <person name="Wang Y.-J."/>
            <person name="Tian T."/>
            <person name="Huang J.-P."/>
            <person name="Huang S.-X."/>
        </authorList>
    </citation>
    <scope>NUCLEOTIDE SEQUENCE [LARGE SCALE GENOMIC DNA]</scope>
    <source>
        <strain evidence="5">KIB-2018</strain>
        <tissue evidence="5">Leaf</tissue>
    </source>
</reference>
<dbReference type="GO" id="GO:0009451">
    <property type="term" value="P:RNA modification"/>
    <property type="evidence" value="ECO:0007669"/>
    <property type="project" value="InterPro"/>
</dbReference>
<dbReference type="InterPro" id="IPR046848">
    <property type="entry name" value="E_motif"/>
</dbReference>
<dbReference type="Pfam" id="PF14432">
    <property type="entry name" value="DYW_deaminase"/>
    <property type="match status" value="1"/>
</dbReference>
<feature type="domain" description="DYW" evidence="4">
    <location>
        <begin position="555"/>
        <end position="632"/>
    </location>
</feature>
<comment type="caution">
    <text evidence="5">The sequence shown here is derived from an EMBL/GenBank/DDBJ whole genome shotgun (WGS) entry which is preliminary data.</text>
</comment>
<comment type="similarity">
    <text evidence="1">Belongs to the PPR family. PCMP-H subfamily.</text>
</comment>
<dbReference type="SUPFAM" id="SSF48452">
    <property type="entry name" value="TPR-like"/>
    <property type="match status" value="1"/>
</dbReference>
<dbReference type="NCBIfam" id="TIGR00756">
    <property type="entry name" value="PPR"/>
    <property type="match status" value="5"/>
</dbReference>
<feature type="repeat" description="PPR" evidence="3">
    <location>
        <begin position="328"/>
        <end position="362"/>
    </location>
</feature>
<evidence type="ECO:0000313" key="6">
    <source>
        <dbReference type="Proteomes" id="UP001159364"/>
    </source>
</evidence>
<dbReference type="Pfam" id="PF20430">
    <property type="entry name" value="Eplus_motif"/>
    <property type="match status" value="1"/>
</dbReference>
<dbReference type="PANTHER" id="PTHR47926">
    <property type="entry name" value="PENTATRICOPEPTIDE REPEAT-CONTAINING PROTEIN"/>
    <property type="match status" value="1"/>
</dbReference>
<dbReference type="FunFam" id="1.25.40.10:FF:000682">
    <property type="entry name" value="Pentatricopeptide repeat-containing protein At3g16610"/>
    <property type="match status" value="1"/>
</dbReference>
<keyword evidence="6" id="KW-1185">Reference proteome</keyword>
<dbReference type="GO" id="GO:0008270">
    <property type="term" value="F:zinc ion binding"/>
    <property type="evidence" value="ECO:0007669"/>
    <property type="project" value="InterPro"/>
</dbReference>
<dbReference type="Pfam" id="PF01535">
    <property type="entry name" value="PPR"/>
    <property type="match status" value="5"/>
</dbReference>
<dbReference type="InterPro" id="IPR011990">
    <property type="entry name" value="TPR-like_helical_dom_sf"/>
</dbReference>
<evidence type="ECO:0000256" key="3">
    <source>
        <dbReference type="PROSITE-ProRule" id="PRU00708"/>
    </source>
</evidence>
<dbReference type="GO" id="GO:0003729">
    <property type="term" value="F:mRNA binding"/>
    <property type="evidence" value="ECO:0007669"/>
    <property type="project" value="UniProtKB-ARBA"/>
</dbReference>
<dbReference type="AlphaFoldDB" id="A0AAV8SS58"/>
<dbReference type="Proteomes" id="UP001159364">
    <property type="component" value="Linkage Group LG09"/>
</dbReference>
<dbReference type="PROSITE" id="PS51375">
    <property type="entry name" value="PPR"/>
    <property type="match status" value="3"/>
</dbReference>
<accession>A0AAV8SS58</accession>
<dbReference type="InterPro" id="IPR032867">
    <property type="entry name" value="DYW_dom"/>
</dbReference>
<sequence>MSVKTKLYHQIHHLRPTTVAVNETPPWNGVLRGLAKKSLYADALSVYRQMLLSGDSPDAFTFPFTLKSCAALSLSKTGKQLHCHVVKTGCLLEPFVQTSLISMYCKLCLVDDGRKVFDENPQSRTLTVCYNALIAGYALNYRVNDAILLFREILKLAVEFGGITMLGFIPVCGIPGNLGLGMCIHCFCVKFGLDVDFSVGNCLLTMYLNCGEVGYARKLFNGMPEKGLITWNAMLNGYSQNGLANDVLELYREMESSGVSPDPVTLVGVLSSCAYLGAQSFGREIERRMKVCAFQSNLFLNNALINMYARCGNLVKARDIFDNLPIKSVVSWTAIIGGYGMHGQGEIAVGLYDSMIRTGVKPDRTVFVCVLSACSHAGLTDRGLDYFDSMERKYGLQPGPEHYSCMVDLLGRAGRLHEAQMFIETMCVKPDGGVWGALLGACKIHKNVEVAELAFERVIELEPTNIGYYVLMSNVYNDAGNYEGIIKVRSMMRERKLRKDPGCSYVEFKGRVHLFFAGDRSHPQTDGIYKVLDELETLLENAGGSRKIDRLNRNEELLNGLGVHSEKLAIAFSLLNTEQGSEIIVMKNLRICIECHLFIKLVSKVLYRQFIVRDATRFHHFSNGFCSCKDYW</sequence>
<gene>
    <name evidence="5" type="ORF">K2173_012168</name>
</gene>
<keyword evidence="2" id="KW-0677">Repeat</keyword>
<evidence type="ECO:0000259" key="4">
    <source>
        <dbReference type="Pfam" id="PF14432"/>
    </source>
</evidence>
<evidence type="ECO:0000256" key="1">
    <source>
        <dbReference type="ARBA" id="ARBA00006643"/>
    </source>
</evidence>
<dbReference type="Pfam" id="PF13041">
    <property type="entry name" value="PPR_2"/>
    <property type="match status" value="2"/>
</dbReference>
<feature type="repeat" description="PPR" evidence="3">
    <location>
        <begin position="227"/>
        <end position="261"/>
    </location>
</feature>
<dbReference type="InterPro" id="IPR046960">
    <property type="entry name" value="PPR_At4g14850-like_plant"/>
</dbReference>
<feature type="repeat" description="PPR" evidence="3">
    <location>
        <begin position="23"/>
        <end position="57"/>
    </location>
</feature>
<proteinExistence type="inferred from homology"/>
<dbReference type="Pfam" id="PF20431">
    <property type="entry name" value="E_motif"/>
    <property type="match status" value="1"/>
</dbReference>
<evidence type="ECO:0000313" key="5">
    <source>
        <dbReference type="EMBL" id="KAJ8754779.1"/>
    </source>
</evidence>
<dbReference type="FunFam" id="1.25.40.10:FF:000090">
    <property type="entry name" value="Pentatricopeptide repeat-containing protein, chloroplastic"/>
    <property type="match status" value="1"/>
</dbReference>
<dbReference type="PANTHER" id="PTHR47926:SF503">
    <property type="entry name" value="PENTATRICOPEPTIDE REPEAT-CONTAINING PROTEIN"/>
    <property type="match status" value="1"/>
</dbReference>
<name>A0AAV8SS58_9ROSI</name>
<dbReference type="InterPro" id="IPR046849">
    <property type="entry name" value="E2_motif"/>
</dbReference>
<dbReference type="InterPro" id="IPR002885">
    <property type="entry name" value="PPR_rpt"/>
</dbReference>
<protein>
    <recommendedName>
        <fullName evidence="4">DYW domain-containing protein</fullName>
    </recommendedName>
</protein>
<dbReference type="EMBL" id="JAIWQS010000009">
    <property type="protein sequence ID" value="KAJ8754779.1"/>
    <property type="molecule type" value="Genomic_DNA"/>
</dbReference>
<evidence type="ECO:0000256" key="2">
    <source>
        <dbReference type="ARBA" id="ARBA00022737"/>
    </source>
</evidence>
<dbReference type="Gene3D" id="1.25.40.10">
    <property type="entry name" value="Tetratricopeptide repeat domain"/>
    <property type="match status" value="3"/>
</dbReference>
<organism evidence="5 6">
    <name type="scientific">Erythroxylum novogranatense</name>
    <dbReference type="NCBI Taxonomy" id="1862640"/>
    <lineage>
        <taxon>Eukaryota</taxon>
        <taxon>Viridiplantae</taxon>
        <taxon>Streptophyta</taxon>
        <taxon>Embryophyta</taxon>
        <taxon>Tracheophyta</taxon>
        <taxon>Spermatophyta</taxon>
        <taxon>Magnoliopsida</taxon>
        <taxon>eudicotyledons</taxon>
        <taxon>Gunneridae</taxon>
        <taxon>Pentapetalae</taxon>
        <taxon>rosids</taxon>
        <taxon>fabids</taxon>
        <taxon>Malpighiales</taxon>
        <taxon>Erythroxylaceae</taxon>
        <taxon>Erythroxylum</taxon>
    </lineage>
</organism>
<dbReference type="FunFam" id="1.25.40.10:FF:000073">
    <property type="entry name" value="Pentatricopeptide repeat-containing protein chloroplastic"/>
    <property type="match status" value="1"/>
</dbReference>